<dbReference type="InterPro" id="IPR036279">
    <property type="entry name" value="5-3_exonuclease_C_sf"/>
</dbReference>
<dbReference type="InterPro" id="IPR020045">
    <property type="entry name" value="DNA_polI_H3TH"/>
</dbReference>
<keyword evidence="1" id="KW-0540">Nuclease</keyword>
<dbReference type="PANTHER" id="PTHR42646:SF2">
    <property type="entry name" value="5'-3' EXONUCLEASE FAMILY PROTEIN"/>
    <property type="match status" value="1"/>
</dbReference>
<dbReference type="Pfam" id="PF01367">
    <property type="entry name" value="5_3_exonuc"/>
    <property type="match status" value="1"/>
</dbReference>
<dbReference type="Gene3D" id="1.10.150.20">
    <property type="entry name" value="5' to 3' exonuclease, C-terminal subdomain"/>
    <property type="match status" value="1"/>
</dbReference>
<evidence type="ECO:0000313" key="7">
    <source>
        <dbReference type="Proteomes" id="UP000752292"/>
    </source>
</evidence>
<sequence length="308" mass="33845">MAAEAKRIFLLDGSGYMFRAYYAMLRQRLSNSRGRPTGAVYAFARMLLKVIREKAPEYIAVAFDRPEPTFRHELYPAYKANRDAPPEDLIEQIPLMQRAVEVLRIPVLIRPGAEADDLIGSLAARAAAEGFEVVLVTGDKDFAQLVTGRVRIWDPMKDEEMGPGEVEKRWGVPPDKFVEVQALMGDSSDNVPGVPGVGEKTAVSLIQEFGSLEGVLASAAKIARPKLRESLQENADLARLSRELCTIRRDLEVGEDFGPYRLGPADLGAARKLFVEEMEFKSLIEQLPGYEAPEGGEEAEGAGAPPKA</sequence>
<dbReference type="AlphaFoldDB" id="A0A933E938"/>
<dbReference type="SUPFAM" id="SSF88723">
    <property type="entry name" value="PIN domain-like"/>
    <property type="match status" value="1"/>
</dbReference>
<name>A0A933E938_UNCTE</name>
<dbReference type="Proteomes" id="UP000752292">
    <property type="component" value="Unassembled WGS sequence"/>
</dbReference>
<organism evidence="6 7">
    <name type="scientific">Tectimicrobiota bacterium</name>
    <dbReference type="NCBI Taxonomy" id="2528274"/>
    <lineage>
        <taxon>Bacteria</taxon>
        <taxon>Pseudomonadati</taxon>
        <taxon>Nitrospinota/Tectimicrobiota group</taxon>
        <taxon>Candidatus Tectimicrobiota</taxon>
    </lineage>
</organism>
<dbReference type="InterPro" id="IPR002421">
    <property type="entry name" value="5-3_exonuclease"/>
</dbReference>
<dbReference type="SMART" id="SM00475">
    <property type="entry name" value="53EXOc"/>
    <property type="match status" value="1"/>
</dbReference>
<dbReference type="Gene3D" id="3.40.50.1010">
    <property type="entry name" value="5'-nuclease"/>
    <property type="match status" value="1"/>
</dbReference>
<evidence type="ECO:0000256" key="1">
    <source>
        <dbReference type="ARBA" id="ARBA00022722"/>
    </source>
</evidence>
<dbReference type="SUPFAM" id="SSF47807">
    <property type="entry name" value="5' to 3' exonuclease, C-terminal subdomain"/>
    <property type="match status" value="1"/>
</dbReference>
<dbReference type="InterPro" id="IPR029060">
    <property type="entry name" value="PIN-like_dom_sf"/>
</dbReference>
<reference evidence="6" key="1">
    <citation type="submission" date="2020-07" db="EMBL/GenBank/DDBJ databases">
        <title>Huge and variable diversity of episymbiotic CPR bacteria and DPANN archaea in groundwater ecosystems.</title>
        <authorList>
            <person name="He C.Y."/>
            <person name="Keren R."/>
            <person name="Whittaker M."/>
            <person name="Farag I.F."/>
            <person name="Doudna J."/>
            <person name="Cate J.H.D."/>
            <person name="Banfield J.F."/>
        </authorList>
    </citation>
    <scope>NUCLEOTIDE SEQUENCE</scope>
    <source>
        <strain evidence="6">NC_groundwater_1370_Ag_S-0.2um_69_93</strain>
    </source>
</reference>
<evidence type="ECO:0000313" key="6">
    <source>
        <dbReference type="EMBL" id="MBI4251170.1"/>
    </source>
</evidence>
<evidence type="ECO:0000256" key="2">
    <source>
        <dbReference type="ARBA" id="ARBA00022801"/>
    </source>
</evidence>
<evidence type="ECO:0000256" key="4">
    <source>
        <dbReference type="SAM" id="MobiDB-lite"/>
    </source>
</evidence>
<evidence type="ECO:0000259" key="5">
    <source>
        <dbReference type="SMART" id="SM00475"/>
    </source>
</evidence>
<dbReference type="CDD" id="cd09898">
    <property type="entry name" value="H3TH_53EXO"/>
    <property type="match status" value="1"/>
</dbReference>
<dbReference type="PANTHER" id="PTHR42646">
    <property type="entry name" value="FLAP ENDONUCLEASE XNI"/>
    <property type="match status" value="1"/>
</dbReference>
<dbReference type="EMBL" id="JACQRX010000079">
    <property type="protein sequence ID" value="MBI4251170.1"/>
    <property type="molecule type" value="Genomic_DNA"/>
</dbReference>
<gene>
    <name evidence="6" type="ORF">HY618_01820</name>
</gene>
<dbReference type="GO" id="GO:0008409">
    <property type="term" value="F:5'-3' exonuclease activity"/>
    <property type="evidence" value="ECO:0007669"/>
    <property type="project" value="InterPro"/>
</dbReference>
<feature type="non-terminal residue" evidence="6">
    <location>
        <position position="308"/>
    </location>
</feature>
<evidence type="ECO:0000256" key="3">
    <source>
        <dbReference type="ARBA" id="ARBA00023125"/>
    </source>
</evidence>
<keyword evidence="2" id="KW-0378">Hydrolase</keyword>
<feature type="domain" description="5'-3' exonuclease" evidence="5">
    <location>
        <begin position="6"/>
        <end position="263"/>
    </location>
</feature>
<comment type="caution">
    <text evidence="6">The sequence shown here is derived from an EMBL/GenBank/DDBJ whole genome shotgun (WGS) entry which is preliminary data.</text>
</comment>
<dbReference type="InterPro" id="IPR008918">
    <property type="entry name" value="HhH2"/>
</dbReference>
<feature type="region of interest" description="Disordered" evidence="4">
    <location>
        <begin position="287"/>
        <end position="308"/>
    </location>
</feature>
<dbReference type="InterPro" id="IPR020046">
    <property type="entry name" value="5-3_exonucl_a-hlix_arch_N"/>
</dbReference>
<proteinExistence type="predicted"/>
<dbReference type="GO" id="GO:0033567">
    <property type="term" value="P:DNA replication, Okazaki fragment processing"/>
    <property type="evidence" value="ECO:0007669"/>
    <property type="project" value="InterPro"/>
</dbReference>
<dbReference type="Pfam" id="PF02739">
    <property type="entry name" value="5_3_exonuc_N"/>
    <property type="match status" value="1"/>
</dbReference>
<dbReference type="GO" id="GO:0003677">
    <property type="term" value="F:DNA binding"/>
    <property type="evidence" value="ECO:0007669"/>
    <property type="project" value="UniProtKB-KW"/>
</dbReference>
<dbReference type="CDD" id="cd09859">
    <property type="entry name" value="PIN_53EXO"/>
    <property type="match status" value="1"/>
</dbReference>
<dbReference type="InterPro" id="IPR038969">
    <property type="entry name" value="FEN"/>
</dbReference>
<accession>A0A933E938</accession>
<protein>
    <submittedName>
        <fullName evidence="6">DNA polymerase I</fullName>
    </submittedName>
</protein>
<keyword evidence="3" id="KW-0238">DNA-binding</keyword>
<dbReference type="FunFam" id="1.10.150.20:FF:000003">
    <property type="entry name" value="DNA polymerase I"/>
    <property type="match status" value="1"/>
</dbReference>
<dbReference type="SMART" id="SM00279">
    <property type="entry name" value="HhH2"/>
    <property type="match status" value="1"/>
</dbReference>
<dbReference type="GO" id="GO:0017108">
    <property type="term" value="F:5'-flap endonuclease activity"/>
    <property type="evidence" value="ECO:0007669"/>
    <property type="project" value="InterPro"/>
</dbReference>